<dbReference type="InterPro" id="IPR005467">
    <property type="entry name" value="His_kinase_dom"/>
</dbReference>
<dbReference type="SMART" id="SM00388">
    <property type="entry name" value="HisKA"/>
    <property type="match status" value="1"/>
</dbReference>
<feature type="transmembrane region" description="Helical" evidence="8">
    <location>
        <begin position="80"/>
        <end position="98"/>
    </location>
</feature>
<evidence type="ECO:0000256" key="2">
    <source>
        <dbReference type="ARBA" id="ARBA00012438"/>
    </source>
</evidence>
<evidence type="ECO:0000313" key="11">
    <source>
        <dbReference type="Proteomes" id="UP001287059"/>
    </source>
</evidence>
<organism evidence="10 11">
    <name type="scientific">Mesorhizobium album</name>
    <dbReference type="NCBI Taxonomy" id="3072314"/>
    <lineage>
        <taxon>Bacteria</taxon>
        <taxon>Pseudomonadati</taxon>
        <taxon>Pseudomonadota</taxon>
        <taxon>Alphaproteobacteria</taxon>
        <taxon>Hyphomicrobiales</taxon>
        <taxon>Phyllobacteriaceae</taxon>
        <taxon>Mesorhizobium</taxon>
    </lineage>
</organism>
<keyword evidence="6" id="KW-0902">Two-component regulatory system</keyword>
<dbReference type="PANTHER" id="PTHR43711:SF1">
    <property type="entry name" value="HISTIDINE KINASE 1"/>
    <property type="match status" value="1"/>
</dbReference>
<dbReference type="PROSITE" id="PS50109">
    <property type="entry name" value="HIS_KIN"/>
    <property type="match status" value="1"/>
</dbReference>
<dbReference type="EMBL" id="JAVIIW010000022">
    <property type="protein sequence ID" value="MDX8480589.1"/>
    <property type="molecule type" value="Genomic_DNA"/>
</dbReference>
<keyword evidence="8" id="KW-0812">Transmembrane</keyword>
<gene>
    <name evidence="10" type="ORF">RFN28_19280</name>
</gene>
<comment type="catalytic activity">
    <reaction evidence="1">
        <text>ATP + protein L-histidine = ADP + protein N-phospho-L-histidine.</text>
        <dbReference type="EC" id="2.7.13.3"/>
    </reaction>
</comment>
<dbReference type="Pfam" id="PF00512">
    <property type="entry name" value="HisKA"/>
    <property type="match status" value="1"/>
</dbReference>
<evidence type="ECO:0000256" key="8">
    <source>
        <dbReference type="SAM" id="Phobius"/>
    </source>
</evidence>
<dbReference type="PRINTS" id="PR00344">
    <property type="entry name" value="BCTRLSENSOR"/>
</dbReference>
<dbReference type="InterPro" id="IPR036890">
    <property type="entry name" value="HATPase_C_sf"/>
</dbReference>
<dbReference type="Gene3D" id="3.30.565.10">
    <property type="entry name" value="Histidine kinase-like ATPase, C-terminal domain"/>
    <property type="match status" value="1"/>
</dbReference>
<proteinExistence type="predicted"/>
<evidence type="ECO:0000256" key="1">
    <source>
        <dbReference type="ARBA" id="ARBA00000085"/>
    </source>
</evidence>
<dbReference type="InterPro" id="IPR036097">
    <property type="entry name" value="HisK_dim/P_sf"/>
</dbReference>
<evidence type="ECO:0000256" key="3">
    <source>
        <dbReference type="ARBA" id="ARBA00022553"/>
    </source>
</evidence>
<evidence type="ECO:0000256" key="7">
    <source>
        <dbReference type="SAM" id="MobiDB-lite"/>
    </source>
</evidence>
<evidence type="ECO:0000256" key="6">
    <source>
        <dbReference type="ARBA" id="ARBA00023012"/>
    </source>
</evidence>
<dbReference type="CDD" id="cd00075">
    <property type="entry name" value="HATPase"/>
    <property type="match status" value="1"/>
</dbReference>
<keyword evidence="8" id="KW-1133">Transmembrane helix</keyword>
<evidence type="ECO:0000256" key="5">
    <source>
        <dbReference type="ARBA" id="ARBA00022777"/>
    </source>
</evidence>
<dbReference type="InterPro" id="IPR050736">
    <property type="entry name" value="Sensor_HK_Regulatory"/>
</dbReference>
<dbReference type="InterPro" id="IPR004358">
    <property type="entry name" value="Sig_transdc_His_kin-like_C"/>
</dbReference>
<dbReference type="Gene3D" id="3.30.450.20">
    <property type="entry name" value="PAS domain"/>
    <property type="match status" value="2"/>
</dbReference>
<evidence type="ECO:0000256" key="4">
    <source>
        <dbReference type="ARBA" id="ARBA00022679"/>
    </source>
</evidence>
<dbReference type="Pfam" id="PF02518">
    <property type="entry name" value="HATPase_c"/>
    <property type="match status" value="1"/>
</dbReference>
<keyword evidence="4" id="KW-0808">Transferase</keyword>
<feature type="transmembrane region" description="Helical" evidence="8">
    <location>
        <begin position="40"/>
        <end position="60"/>
    </location>
</feature>
<dbReference type="CDD" id="cd00082">
    <property type="entry name" value="HisKA"/>
    <property type="match status" value="1"/>
</dbReference>
<keyword evidence="8" id="KW-0472">Membrane</keyword>
<dbReference type="Gene3D" id="1.10.287.130">
    <property type="match status" value="1"/>
</dbReference>
<dbReference type="InterPro" id="IPR003661">
    <property type="entry name" value="HisK_dim/P_dom"/>
</dbReference>
<dbReference type="SUPFAM" id="SSF55874">
    <property type="entry name" value="ATPase domain of HSP90 chaperone/DNA topoisomerase II/histidine kinase"/>
    <property type="match status" value="1"/>
</dbReference>
<dbReference type="Pfam" id="PF12860">
    <property type="entry name" value="PAS_7"/>
    <property type="match status" value="2"/>
</dbReference>
<sequence>MPGENPPRAGQAVSGGHEDSITTGSAPTGGGFPWRARARIGALLATSTLAAPMLAFTAHAETGIARQAGQSVSTVEVMQLAMFVGVMGAALVSAIFLIRERARTSTQNVELRARIADINAALQRSEALLNLRDQRVVVWTSENKKAELIGSLPLESGAPDERSAFLAFGRWLMPRSAAALENAIAALRDGSKAFDLVIETQAGMPLEVHGRKSAAHVLVRFISLSETLRSQARLKIENQRLSADYDTIVGLLDALKMPTWLRGTDGRLKWVNRAYAEAVEAEGPVAAVREAKEFFGGQAREQIAEQHKSRPVFEQTLSTVIEGDRRMFAVTDFAGADGSAGLACDISAIETIRAEYERTVRSHADTLDQLNTAVAIFDTDEKLRFFNQAFQKLWDLDSGFLHSAPSNALLLDRLRSEGKIAEQPEWRRWKENLLGAYRAVESQEHWWHLPDGKTIRVVANPQPKGGVTWVFENLTEKIDLESRYRTAVRVQGETLDNLAEGVAVFGPDGRLRLSNPAFVTLWGLEADAIKPNVHVSAIRDLCDRRAPDSPWGGFVAAITGFDDERRDRRGQTELVNGTVLSYAVIHLPNGQVMMTFVDVTDTVNVERALKDRNEALEKSDQLKNEFVQHVSYELRSPLTNIIGFTELLSLPSTGPLTPKQREYVEHVGSSSSVLLTIVNDILDLATVDAGIMQLDISEMSIDRTIAAAAELVADRLEEHQIKLKVDAASAPKSFHGDETRVRQILYNLLSNAANYAPEASTITLTCRRMAEGVEFSVHDDGPGMPPDVLESVFRRFEPRANGGRRRGAGLGLSIVKSFVELHGGTVRIETGMDRGTTVICTFPDTPSGIREAAE</sequence>
<dbReference type="SUPFAM" id="SSF47384">
    <property type="entry name" value="Homodimeric domain of signal transducing histidine kinase"/>
    <property type="match status" value="1"/>
</dbReference>
<evidence type="ECO:0000313" key="10">
    <source>
        <dbReference type="EMBL" id="MDX8480589.1"/>
    </source>
</evidence>
<dbReference type="InterPro" id="IPR035965">
    <property type="entry name" value="PAS-like_dom_sf"/>
</dbReference>
<accession>A0ABU4Y0W6</accession>
<dbReference type="SUPFAM" id="SSF55785">
    <property type="entry name" value="PYP-like sensor domain (PAS domain)"/>
    <property type="match status" value="2"/>
</dbReference>
<reference evidence="10 11" key="1">
    <citation type="submission" date="2023-08" db="EMBL/GenBank/DDBJ databases">
        <title>Implementing the SeqCode for naming new Mesorhizobium species isolated from Vachellia karroo root nodules.</title>
        <authorList>
            <person name="Van Lill M."/>
        </authorList>
    </citation>
    <scope>NUCLEOTIDE SEQUENCE [LARGE SCALE GENOMIC DNA]</scope>
    <source>
        <strain evidence="10 11">VK24D</strain>
    </source>
</reference>
<keyword evidence="11" id="KW-1185">Reference proteome</keyword>
<comment type="caution">
    <text evidence="10">The sequence shown here is derived from an EMBL/GenBank/DDBJ whole genome shotgun (WGS) entry which is preliminary data.</text>
</comment>
<feature type="region of interest" description="Disordered" evidence="7">
    <location>
        <begin position="1"/>
        <end position="32"/>
    </location>
</feature>
<dbReference type="InterPro" id="IPR003594">
    <property type="entry name" value="HATPase_dom"/>
</dbReference>
<dbReference type="Proteomes" id="UP001287059">
    <property type="component" value="Unassembled WGS sequence"/>
</dbReference>
<feature type="domain" description="Histidine kinase" evidence="9">
    <location>
        <begin position="629"/>
        <end position="846"/>
    </location>
</feature>
<keyword evidence="5" id="KW-0418">Kinase</keyword>
<dbReference type="SMART" id="SM00387">
    <property type="entry name" value="HATPase_c"/>
    <property type="match status" value="1"/>
</dbReference>
<protein>
    <recommendedName>
        <fullName evidence="2">histidine kinase</fullName>
        <ecNumber evidence="2">2.7.13.3</ecNumber>
    </recommendedName>
</protein>
<name>A0ABU4Y0W6_9HYPH</name>
<keyword evidence="3" id="KW-0597">Phosphoprotein</keyword>
<dbReference type="RefSeq" id="WP_320288906.1">
    <property type="nucleotide sequence ID" value="NZ_JAVIIW010000022.1"/>
</dbReference>
<dbReference type="PANTHER" id="PTHR43711">
    <property type="entry name" value="TWO-COMPONENT HISTIDINE KINASE"/>
    <property type="match status" value="1"/>
</dbReference>
<evidence type="ECO:0000259" key="9">
    <source>
        <dbReference type="PROSITE" id="PS50109"/>
    </source>
</evidence>
<dbReference type="EC" id="2.7.13.3" evidence="2"/>